<proteinExistence type="predicted"/>
<organism evidence="1 5">
    <name type="scientific">Ligilactobacillus salivarius</name>
    <dbReference type="NCBI Taxonomy" id="1624"/>
    <lineage>
        <taxon>Bacteria</taxon>
        <taxon>Bacillati</taxon>
        <taxon>Bacillota</taxon>
        <taxon>Bacilli</taxon>
        <taxon>Lactobacillales</taxon>
        <taxon>Lactobacillaceae</taxon>
        <taxon>Ligilactobacillus</taxon>
    </lineage>
</organism>
<dbReference type="AlphaFoldDB" id="A0A6A8LNU3"/>
<geneLocation type="plasmid" evidence="2">
    <name>unnamed09</name>
</geneLocation>
<dbReference type="Proteomes" id="UP000467635">
    <property type="component" value="Unassembled WGS sequence"/>
</dbReference>
<dbReference type="EMBL" id="WKKZ01001609">
    <property type="protein sequence ID" value="MSE07088.1"/>
    <property type="molecule type" value="Genomic_DNA"/>
</dbReference>
<geneLocation type="plasmid" evidence="4">
    <name>unnamed01</name>
</geneLocation>
<gene>
    <name evidence="3" type="ORF">GKC33_01405</name>
    <name evidence="4" type="ORF">GKC33_14650</name>
    <name evidence="1" type="ORF">GKC34_03375</name>
    <name evidence="2" type="ORF">GKC34_15585</name>
</gene>
<evidence type="ECO:0000313" key="1">
    <source>
        <dbReference type="EMBL" id="MSE04893.1"/>
    </source>
</evidence>
<dbReference type="EMBL" id="WKKX01000026">
    <property type="protein sequence ID" value="MSE07417.1"/>
    <property type="molecule type" value="Genomic_DNA"/>
</dbReference>
<accession>A0A6A8LNU3</accession>
<reference evidence="5 6" key="1">
    <citation type="submission" date="2019-11" db="EMBL/GenBank/DDBJ databases">
        <title>Draft Genome Sequence of Plant Growth-Promoting Rhizosphere-Associated Bacteria.</title>
        <authorList>
            <person name="Vasilyev I.Y."/>
            <person name="Radchenko V."/>
            <person name="Ilnitskaya E.V."/>
        </authorList>
    </citation>
    <scope>NUCLEOTIDE SEQUENCE [LARGE SCALE GENOMIC DNA]</scope>
    <source>
        <strain evidence="3 6">VRA_01-1sq_f</strain>
        <strain evidence="1 5">VRA_1sq_f</strain>
        <plasmid evidence="4">unnamed01</plasmid>
        <plasmid evidence="2">unnamed09</plasmid>
    </source>
</reference>
<protein>
    <submittedName>
        <fullName evidence="1">Uncharacterized protein</fullName>
    </submittedName>
</protein>
<name>A0A6A8LNU3_9LACO</name>
<evidence type="ECO:0000313" key="5">
    <source>
        <dbReference type="Proteomes" id="UP000437575"/>
    </source>
</evidence>
<evidence type="ECO:0000313" key="2">
    <source>
        <dbReference type="EMBL" id="MSE07088.1"/>
    </source>
</evidence>
<evidence type="ECO:0000313" key="6">
    <source>
        <dbReference type="Proteomes" id="UP000467635"/>
    </source>
</evidence>
<sequence>MFRAVCEHLISSSAADWLVTTLALIISATNLLHCINDLFAEFAKLKNNLAKLFSKQKRYTRKNCRKRKKRHKKSR</sequence>
<dbReference type="EMBL" id="WKKZ01000078">
    <property type="protein sequence ID" value="MSE04893.1"/>
    <property type="molecule type" value="Genomic_DNA"/>
</dbReference>
<evidence type="ECO:0000313" key="4">
    <source>
        <dbReference type="EMBL" id="MSE09847.1"/>
    </source>
</evidence>
<dbReference type="EMBL" id="WKKX01001332">
    <property type="protein sequence ID" value="MSE09847.1"/>
    <property type="molecule type" value="Genomic_DNA"/>
</dbReference>
<keyword evidence="2" id="KW-0614">Plasmid</keyword>
<dbReference type="Proteomes" id="UP000437575">
    <property type="component" value="Unassembled WGS sequence"/>
</dbReference>
<evidence type="ECO:0000313" key="3">
    <source>
        <dbReference type="EMBL" id="MSE07417.1"/>
    </source>
</evidence>
<comment type="caution">
    <text evidence="1">The sequence shown here is derived from an EMBL/GenBank/DDBJ whole genome shotgun (WGS) entry which is preliminary data.</text>
</comment>